<protein>
    <submittedName>
        <fullName evidence="2">Uncharacterized protein</fullName>
    </submittedName>
</protein>
<reference evidence="2 3" key="1">
    <citation type="journal article" date="2010" name="ChemBioChem">
        <title>Cloning and characterization of the biosynthetic gene cluster of 16-membered macrolide antibiotic FD-891: involvement of a dual functional cytochrome P450 monooxygenase catalyzing epoxidation and hydroxylation.</title>
        <authorList>
            <person name="Kudo F."/>
            <person name="Motegi A."/>
            <person name="Mizoue K."/>
            <person name="Eguchi T."/>
        </authorList>
    </citation>
    <scope>NUCLEOTIDE SEQUENCE [LARGE SCALE GENOMIC DNA]</scope>
    <source>
        <strain evidence="2 3">A-8890</strain>
    </source>
</reference>
<evidence type="ECO:0000313" key="2">
    <source>
        <dbReference type="EMBL" id="BBC34560.1"/>
    </source>
</evidence>
<sequence>MVPTPVKKWLLTIAACGLAFSGLSLASATTASAANETDLNGKWDNLLPNICQDGSNRKGQSVWYYNIATHELHDRSYYGKAPVYSSQYGGPRTTLHTLNPNWREIKGHCYYPQSSSWTYEGAETAWSEPASNCDSGGPLTYNVTQSYTTTTTTTKTVGGSVSGSRAVGKIFDLSLGAEFEYSWSYGKSEGWSRTVGMSVPAGRTEWMSARPIKRVVRVNPHFWLDSYTWYAGGNHTSQNWGGYGYRALVDHDYYYDGTANVTNSSNKPTFRFILHGRANKWSDCH</sequence>
<accession>A0ABM7FDN0</accession>
<keyword evidence="3" id="KW-1185">Reference proteome</keyword>
<gene>
    <name evidence="2" type="ORF">SGFS_058540</name>
</gene>
<dbReference type="Gene3D" id="2.170.15.10">
    <property type="entry name" value="Proaerolysin, chain A, domain 3"/>
    <property type="match status" value="1"/>
</dbReference>
<feature type="chain" id="PRO_5046846217" evidence="1">
    <location>
        <begin position="34"/>
        <end position="285"/>
    </location>
</feature>
<evidence type="ECO:0000313" key="3">
    <source>
        <dbReference type="Proteomes" id="UP001321542"/>
    </source>
</evidence>
<feature type="signal peptide" evidence="1">
    <location>
        <begin position="1"/>
        <end position="33"/>
    </location>
</feature>
<name>A0ABM7FDN0_9ACTN</name>
<evidence type="ECO:0000256" key="1">
    <source>
        <dbReference type="SAM" id="SignalP"/>
    </source>
</evidence>
<dbReference type="Proteomes" id="UP001321542">
    <property type="component" value="Chromosome"/>
</dbReference>
<dbReference type="EMBL" id="AP018448">
    <property type="protein sequence ID" value="BBC34560.1"/>
    <property type="molecule type" value="Genomic_DNA"/>
</dbReference>
<organism evidence="2 3">
    <name type="scientific">Streptomyces graminofaciens</name>
    <dbReference type="NCBI Taxonomy" id="68212"/>
    <lineage>
        <taxon>Bacteria</taxon>
        <taxon>Bacillati</taxon>
        <taxon>Actinomycetota</taxon>
        <taxon>Actinomycetes</taxon>
        <taxon>Kitasatosporales</taxon>
        <taxon>Streptomycetaceae</taxon>
        <taxon>Streptomyces</taxon>
    </lineage>
</organism>
<keyword evidence="1" id="KW-0732">Signal</keyword>
<reference evidence="2 3" key="2">
    <citation type="journal article" date="2023" name="ChemBioChem">
        <title>Acyltransferase Domain Exchange between Two Independent Type I Polyketide Synthases in the Same Producer Strain of Macrolide Antibiotics.</title>
        <authorList>
            <person name="Kudo F."/>
            <person name="Kishikawa K."/>
            <person name="Tsuboi K."/>
            <person name="Kido T."/>
            <person name="Usui T."/>
            <person name="Hashimoto J."/>
            <person name="Shin-Ya K."/>
            <person name="Miyanaga A."/>
            <person name="Eguchi T."/>
        </authorList>
    </citation>
    <scope>NUCLEOTIDE SEQUENCE [LARGE SCALE GENOMIC DNA]</scope>
    <source>
        <strain evidence="2 3">A-8890</strain>
    </source>
</reference>
<proteinExistence type="predicted"/>
<dbReference type="RefSeq" id="WP_286254549.1">
    <property type="nucleotide sequence ID" value="NZ_AP018448.1"/>
</dbReference>